<evidence type="ECO:0000256" key="3">
    <source>
        <dbReference type="SAM" id="SignalP"/>
    </source>
</evidence>
<gene>
    <name evidence="5" type="ORF">BCR36DRAFT_416399</name>
</gene>
<proteinExistence type="predicted"/>
<evidence type="ECO:0000256" key="2">
    <source>
        <dbReference type="PROSITE-ProRule" id="PRU00261"/>
    </source>
</evidence>
<keyword evidence="6" id="KW-1185">Reference proteome</keyword>
<accession>A0A1Y1UVD6</accession>
<comment type="caution">
    <text evidence="5">The sequence shown here is derived from an EMBL/GenBank/DDBJ whole genome shotgun (WGS) entry which is preliminary data.</text>
</comment>
<sequence length="621" mass="69999">MKSLVIFTFLAMAFNALLVQSKVTFKVIAVSGTPSVVINKKKYTMKVEEYPVYSVTVDVNAPVNYHYALGSEEESFTRTLSSGTTTLNEFFKRKVTVKKHPLLPKAYDTFSTLKQSKLFDDTHVATILIEANQSQITSLHKNVRSTTKVDAKIYYVSPYNVKVFPNAKIALSGQSTIYNKKLSYKISDLKTSDDKELYGRSTLKLRAEYVDPSFMREKTYLDMLNAVGAPTAQGKFARVFINKSPIGLFLLTDDFDNKHFLKSTFNNGEKYATANAIFKADADGDHLGDLKYHGSSSSYYDIYSYKGDLENVNKSKMVNDILVPFLQDISKYPSTKKLNMDTYAFLRSMAVEFLGYAPDNFWQTPGNFYLFKDNSKNKWFFIDSDFDMTFGHGNPQFIVSSSLNNFLDKKSNKSRPLLDNLRKDSSHNKYLNNVIQRMLQTCFNINAAGPRIDSFAELIKEDALWDFKLSRVNTYTGHSITTYNYSESDFTREISNTSKATYPYPIKKWIIDRSKNVASQHKISVPSTPKTDLGYFIPEYETVSDHVTTSSPVVNAPTTKVTTTKVITMTTTKASLPTSTDQCGSGVAVCASNLCCSKYGWCGKTKDHCSTGCQKAFGQCW</sequence>
<evidence type="ECO:0000313" key="6">
    <source>
        <dbReference type="Proteomes" id="UP000193719"/>
    </source>
</evidence>
<feature type="disulfide bond" evidence="2">
    <location>
        <begin position="590"/>
        <end position="602"/>
    </location>
</feature>
<dbReference type="InterPro" id="IPR001002">
    <property type="entry name" value="Chitin-bd_1"/>
</dbReference>
<feature type="domain" description="Chitin-binding type-1" evidence="4">
    <location>
        <begin position="580"/>
        <end position="621"/>
    </location>
</feature>
<evidence type="ECO:0000313" key="5">
    <source>
        <dbReference type="EMBL" id="ORX41995.1"/>
    </source>
</evidence>
<dbReference type="STRING" id="1754191.A0A1Y1UVD6"/>
<dbReference type="GO" id="GO:0008061">
    <property type="term" value="F:chitin binding"/>
    <property type="evidence" value="ECO:0007669"/>
    <property type="project" value="UniProtKB-UniRule"/>
</dbReference>
<dbReference type="PANTHER" id="PTHR40050:SF1">
    <property type="entry name" value="INNER SPORE COAT PROTEIN H"/>
    <property type="match status" value="1"/>
</dbReference>
<dbReference type="CDD" id="cd00035">
    <property type="entry name" value="ChtBD1"/>
    <property type="match status" value="1"/>
</dbReference>
<dbReference type="AlphaFoldDB" id="A0A1Y1UVD6"/>
<name>A0A1Y1UVD6_9FUNG</name>
<reference evidence="5 6" key="1">
    <citation type="submission" date="2016-08" db="EMBL/GenBank/DDBJ databases">
        <title>Genomes of anaerobic fungi encode conserved fungal cellulosomes for biomass hydrolysis.</title>
        <authorList>
            <consortium name="DOE Joint Genome Institute"/>
            <person name="Haitjema C.H."/>
            <person name="Gilmore S.P."/>
            <person name="Henske J.K."/>
            <person name="Solomon K.V."/>
            <person name="De Groot R."/>
            <person name="Kuo A."/>
            <person name="Mondo S.J."/>
            <person name="Salamov A.A."/>
            <person name="Labutti K."/>
            <person name="Zhao Z."/>
            <person name="Chiniquy J."/>
            <person name="Barry K."/>
            <person name="Brewer H.M."/>
            <person name="Purvine S.O."/>
            <person name="Wright A.T."/>
            <person name="Boxma B."/>
            <person name="Van Alen T."/>
            <person name="Hackstein J.H."/>
            <person name="Baker S.E."/>
            <person name="Grigoriev I.V."/>
            <person name="O'Malley M.A."/>
        </authorList>
    </citation>
    <scope>NUCLEOTIDE SEQUENCE [LARGE SCALE GENOMIC DNA]</scope>
    <source>
        <strain evidence="6">finn</strain>
    </source>
</reference>
<dbReference type="Pfam" id="PF00187">
    <property type="entry name" value="Chitin_bind_1"/>
    <property type="match status" value="1"/>
</dbReference>
<feature type="chain" id="PRO_5012056148" description="Chitin-binding type-1 domain-containing protein" evidence="3">
    <location>
        <begin position="22"/>
        <end position="621"/>
    </location>
</feature>
<dbReference type="PANTHER" id="PTHR40050">
    <property type="entry name" value="INNER SPORE COAT PROTEIN H"/>
    <property type="match status" value="1"/>
</dbReference>
<dbReference type="SUPFAM" id="SSF57016">
    <property type="entry name" value="Plant lectins/antimicrobial peptides"/>
    <property type="match status" value="1"/>
</dbReference>
<dbReference type="InterPro" id="IPR036861">
    <property type="entry name" value="Endochitinase-like_sf"/>
</dbReference>
<dbReference type="PROSITE" id="PS50941">
    <property type="entry name" value="CHIT_BIND_I_2"/>
    <property type="match status" value="1"/>
</dbReference>
<keyword evidence="3" id="KW-0732">Signal</keyword>
<dbReference type="EMBL" id="MCFH01000073">
    <property type="protein sequence ID" value="ORX41995.1"/>
    <property type="molecule type" value="Genomic_DNA"/>
</dbReference>
<protein>
    <recommendedName>
        <fullName evidence="4">Chitin-binding type-1 domain-containing protein</fullName>
    </recommendedName>
</protein>
<dbReference type="Proteomes" id="UP000193719">
    <property type="component" value="Unassembled WGS sequence"/>
</dbReference>
<keyword evidence="1 2" id="KW-0147">Chitin-binding</keyword>
<dbReference type="OrthoDB" id="10267127at2759"/>
<dbReference type="SMART" id="SM00270">
    <property type="entry name" value="ChtBD1"/>
    <property type="match status" value="1"/>
</dbReference>
<dbReference type="InterPro" id="IPR014867">
    <property type="entry name" value="Spore_coat_CotH_CotH2/3/7"/>
</dbReference>
<comment type="caution">
    <text evidence="2">Lacks conserved residue(s) required for the propagation of feature annotation.</text>
</comment>
<organism evidence="5 6">
    <name type="scientific">Piromyces finnis</name>
    <dbReference type="NCBI Taxonomy" id="1754191"/>
    <lineage>
        <taxon>Eukaryota</taxon>
        <taxon>Fungi</taxon>
        <taxon>Fungi incertae sedis</taxon>
        <taxon>Chytridiomycota</taxon>
        <taxon>Chytridiomycota incertae sedis</taxon>
        <taxon>Neocallimastigomycetes</taxon>
        <taxon>Neocallimastigales</taxon>
        <taxon>Neocallimastigaceae</taxon>
        <taxon>Piromyces</taxon>
    </lineage>
</organism>
<dbReference type="Gene3D" id="3.30.60.10">
    <property type="entry name" value="Endochitinase-like"/>
    <property type="match status" value="1"/>
</dbReference>
<evidence type="ECO:0000259" key="4">
    <source>
        <dbReference type="PROSITE" id="PS50941"/>
    </source>
</evidence>
<dbReference type="Pfam" id="PF08757">
    <property type="entry name" value="CotH"/>
    <property type="match status" value="1"/>
</dbReference>
<keyword evidence="2" id="KW-1015">Disulfide bond</keyword>
<evidence type="ECO:0000256" key="1">
    <source>
        <dbReference type="ARBA" id="ARBA00022669"/>
    </source>
</evidence>
<feature type="signal peptide" evidence="3">
    <location>
        <begin position="1"/>
        <end position="21"/>
    </location>
</feature>
<feature type="disulfide bond" evidence="2">
    <location>
        <begin position="595"/>
        <end position="609"/>
    </location>
</feature>
<reference evidence="5 6" key="2">
    <citation type="submission" date="2016-08" db="EMBL/GenBank/DDBJ databases">
        <title>Pervasive Adenine N6-methylation of Active Genes in Fungi.</title>
        <authorList>
            <consortium name="DOE Joint Genome Institute"/>
            <person name="Mondo S.J."/>
            <person name="Dannebaum R.O."/>
            <person name="Kuo R.C."/>
            <person name="Labutti K."/>
            <person name="Haridas S."/>
            <person name="Kuo A."/>
            <person name="Salamov A."/>
            <person name="Ahrendt S.R."/>
            <person name="Lipzen A."/>
            <person name="Sullivan W."/>
            <person name="Andreopoulos W.B."/>
            <person name="Clum A."/>
            <person name="Lindquist E."/>
            <person name="Daum C."/>
            <person name="Ramamoorthy G.K."/>
            <person name="Gryganskyi A."/>
            <person name="Culley D."/>
            <person name="Magnuson J.K."/>
            <person name="James T.Y."/>
            <person name="O'Malley M.A."/>
            <person name="Stajich J.E."/>
            <person name="Spatafora J.W."/>
            <person name="Visel A."/>
            <person name="Grigoriev I.V."/>
        </authorList>
    </citation>
    <scope>NUCLEOTIDE SEQUENCE [LARGE SCALE GENOMIC DNA]</scope>
    <source>
        <strain evidence="6">finn</strain>
    </source>
</reference>